<feature type="transmembrane region" description="Helical" evidence="8">
    <location>
        <begin position="187"/>
        <end position="205"/>
    </location>
</feature>
<dbReference type="Proteomes" id="UP001500945">
    <property type="component" value="Unassembled WGS sequence"/>
</dbReference>
<comment type="similarity">
    <text evidence="2 8">Belongs to the 4-toluene sulfonate uptake permease (TSUP) (TC 2.A.102) family.</text>
</comment>
<dbReference type="PANTHER" id="PTHR30269">
    <property type="entry name" value="TRANSMEMBRANE PROTEIN YFCA"/>
    <property type="match status" value="1"/>
</dbReference>
<comment type="caution">
    <text evidence="9">The sequence shown here is derived from an EMBL/GenBank/DDBJ whole genome shotgun (WGS) entry which is preliminary data.</text>
</comment>
<feature type="transmembrane region" description="Helical" evidence="8">
    <location>
        <begin position="125"/>
        <end position="150"/>
    </location>
</feature>
<evidence type="ECO:0000313" key="9">
    <source>
        <dbReference type="EMBL" id="GAA4402708.1"/>
    </source>
</evidence>
<keyword evidence="7 8" id="KW-0472">Membrane</keyword>
<evidence type="ECO:0000256" key="7">
    <source>
        <dbReference type="ARBA" id="ARBA00023136"/>
    </source>
</evidence>
<evidence type="ECO:0000256" key="2">
    <source>
        <dbReference type="ARBA" id="ARBA00009142"/>
    </source>
</evidence>
<keyword evidence="3" id="KW-0813">Transport</keyword>
<keyword evidence="6 8" id="KW-1133">Transmembrane helix</keyword>
<feature type="transmembrane region" description="Helical" evidence="8">
    <location>
        <begin position="31"/>
        <end position="59"/>
    </location>
</feature>
<dbReference type="InterPro" id="IPR052017">
    <property type="entry name" value="TSUP"/>
</dbReference>
<dbReference type="Pfam" id="PF01925">
    <property type="entry name" value="TauE"/>
    <property type="match status" value="1"/>
</dbReference>
<reference evidence="10" key="1">
    <citation type="journal article" date="2019" name="Int. J. Syst. Evol. Microbiol.">
        <title>The Global Catalogue of Microorganisms (GCM) 10K type strain sequencing project: providing services to taxonomists for standard genome sequencing and annotation.</title>
        <authorList>
            <consortium name="The Broad Institute Genomics Platform"/>
            <consortium name="The Broad Institute Genome Sequencing Center for Infectious Disease"/>
            <person name="Wu L."/>
            <person name="Ma J."/>
        </authorList>
    </citation>
    <scope>NUCLEOTIDE SEQUENCE [LARGE SCALE GENOMIC DNA]</scope>
    <source>
        <strain evidence="10">JCM 17809</strain>
    </source>
</reference>
<keyword evidence="5 8" id="KW-0812">Transmembrane</keyword>
<protein>
    <recommendedName>
        <fullName evidence="8">Probable membrane transporter protein</fullName>
    </recommendedName>
</protein>
<dbReference type="EMBL" id="BAABGM010000008">
    <property type="protein sequence ID" value="GAA4402708.1"/>
    <property type="molecule type" value="Genomic_DNA"/>
</dbReference>
<feature type="transmembrane region" description="Helical" evidence="8">
    <location>
        <begin position="217"/>
        <end position="238"/>
    </location>
</feature>
<evidence type="ECO:0000256" key="6">
    <source>
        <dbReference type="ARBA" id="ARBA00022989"/>
    </source>
</evidence>
<accession>A0ABP8KAP3</accession>
<proteinExistence type="inferred from homology"/>
<feature type="transmembrane region" description="Helical" evidence="8">
    <location>
        <begin position="80"/>
        <end position="113"/>
    </location>
</feature>
<evidence type="ECO:0000256" key="5">
    <source>
        <dbReference type="ARBA" id="ARBA00022692"/>
    </source>
</evidence>
<evidence type="ECO:0000256" key="1">
    <source>
        <dbReference type="ARBA" id="ARBA00004651"/>
    </source>
</evidence>
<gene>
    <name evidence="9" type="ORF">GCM10023168_13520</name>
</gene>
<comment type="subcellular location">
    <subcellularLocation>
        <location evidence="1 8">Cell membrane</location>
        <topology evidence="1 8">Multi-pass membrane protein</topology>
    </subcellularLocation>
</comment>
<evidence type="ECO:0000256" key="4">
    <source>
        <dbReference type="ARBA" id="ARBA00022475"/>
    </source>
</evidence>
<keyword evidence="4 8" id="KW-1003">Cell membrane</keyword>
<evidence type="ECO:0000256" key="3">
    <source>
        <dbReference type="ARBA" id="ARBA00022448"/>
    </source>
</evidence>
<keyword evidence="10" id="KW-1185">Reference proteome</keyword>
<organism evidence="9 10">
    <name type="scientific">Fodinibacter luteus</name>
    <dbReference type="NCBI Taxonomy" id="552064"/>
    <lineage>
        <taxon>Bacteria</taxon>
        <taxon>Bacillati</taxon>
        <taxon>Actinomycetota</taxon>
        <taxon>Actinomycetes</taxon>
        <taxon>Micrococcales</taxon>
        <taxon>Intrasporangiaceae</taxon>
        <taxon>Fodinibacter (ex Wang et al. 2009)</taxon>
    </lineage>
</organism>
<evidence type="ECO:0000256" key="8">
    <source>
        <dbReference type="RuleBase" id="RU363041"/>
    </source>
</evidence>
<name>A0ABP8KAP3_9MICO</name>
<evidence type="ECO:0000313" key="10">
    <source>
        <dbReference type="Proteomes" id="UP001500945"/>
    </source>
</evidence>
<feature type="transmembrane region" description="Helical" evidence="8">
    <location>
        <begin position="162"/>
        <end position="181"/>
    </location>
</feature>
<sequence>MDWPLVLALGLVVLAGGVVQSTIGFGMAVVAAPFVVLLAPELMPAALLVPAMALPVLQLSHGTRDIAWRPLGWALGARAVFTPLGVAVVAAFSPRAIAALVGVLILVTVALSVRTIELRPTPVNAAVAGAVSGVSGTAAAIGGPFLALVLQHERPERVRSTLAVFFLAGSALGIGGLALGGQLTGEQVVGGLAWVPFVLLGYATAAPLRARVDADRFRLAVLAFCVVASVVVIARAVLG</sequence>
<dbReference type="PANTHER" id="PTHR30269:SF37">
    <property type="entry name" value="MEMBRANE TRANSPORTER PROTEIN"/>
    <property type="match status" value="1"/>
</dbReference>
<dbReference type="RefSeq" id="WP_345203833.1">
    <property type="nucleotide sequence ID" value="NZ_BAABGM010000008.1"/>
</dbReference>
<dbReference type="InterPro" id="IPR002781">
    <property type="entry name" value="TM_pro_TauE-like"/>
</dbReference>